<dbReference type="OrthoDB" id="2150942at2759"/>
<keyword evidence="2" id="KW-1185">Reference proteome</keyword>
<proteinExistence type="predicted"/>
<gene>
    <name evidence="1" type="ORF">EKO04_007606</name>
</gene>
<name>A0A8H7J2W4_9PLEO</name>
<dbReference type="SUPFAM" id="SSF52266">
    <property type="entry name" value="SGNH hydrolase"/>
    <property type="match status" value="1"/>
</dbReference>
<protein>
    <submittedName>
        <fullName evidence="1">Uncharacterized protein</fullName>
    </submittedName>
</protein>
<sequence length="302" mass="34278">MMATPHKINRSRFYFEWKGHQIQDIGTFHAITTGRRLNKPIVYLAGDSSLDNKYWVPSDGELRVEVPEIYKHTLDKPTPKHDVAFWMNHFLGDRATCINTAVEESMLRERDQDLLSHDEFIRDNIRPVDVLIVSVGANDIALRPLPCTIRHMLQLAWTTPRSSLENGTAWSLEYFKDMFGPKIQSYVERMTAKTRPQTVIICMIYFPLEGGLGQQSWADTQLKALGYNTWPGQLQAAIRTLYRMATQNIKVSGTKVVPCALHEVLDGKVAKDYTARVEPNEEGGKKIAQKFAELLDGTLSVG</sequence>
<evidence type="ECO:0000313" key="2">
    <source>
        <dbReference type="Proteomes" id="UP000651452"/>
    </source>
</evidence>
<comment type="caution">
    <text evidence="1">The sequence shown here is derived from an EMBL/GenBank/DDBJ whole genome shotgun (WGS) entry which is preliminary data.</text>
</comment>
<dbReference type="Proteomes" id="UP000651452">
    <property type="component" value="Unassembled WGS sequence"/>
</dbReference>
<dbReference type="AlphaFoldDB" id="A0A8H7J2W4"/>
<dbReference type="Gene3D" id="3.40.50.1110">
    <property type="entry name" value="SGNH hydrolase"/>
    <property type="match status" value="1"/>
</dbReference>
<organism evidence="1 2">
    <name type="scientific">Ascochyta lentis</name>
    <dbReference type="NCBI Taxonomy" id="205686"/>
    <lineage>
        <taxon>Eukaryota</taxon>
        <taxon>Fungi</taxon>
        <taxon>Dikarya</taxon>
        <taxon>Ascomycota</taxon>
        <taxon>Pezizomycotina</taxon>
        <taxon>Dothideomycetes</taxon>
        <taxon>Pleosporomycetidae</taxon>
        <taxon>Pleosporales</taxon>
        <taxon>Pleosporineae</taxon>
        <taxon>Didymellaceae</taxon>
        <taxon>Ascochyta</taxon>
    </lineage>
</organism>
<dbReference type="EMBL" id="RZGK01000013">
    <property type="protein sequence ID" value="KAF9694631.1"/>
    <property type="molecule type" value="Genomic_DNA"/>
</dbReference>
<reference evidence="1" key="2">
    <citation type="submission" date="2020-09" db="EMBL/GenBank/DDBJ databases">
        <title>Reference genome assembly for Australian Ascochyta lentis isolate Al4.</title>
        <authorList>
            <person name="Lee R.C."/>
            <person name="Farfan-Caceres L.M."/>
            <person name="Debler J.W."/>
            <person name="Williams A.H."/>
            <person name="Henares B.M."/>
        </authorList>
    </citation>
    <scope>NUCLEOTIDE SEQUENCE</scope>
    <source>
        <strain evidence="1">Al4</strain>
    </source>
</reference>
<reference evidence="1" key="1">
    <citation type="submission" date="2018-12" db="EMBL/GenBank/DDBJ databases">
        <authorList>
            <person name="Syme R.A."/>
            <person name="Farfan-Caceres L."/>
            <person name="Lichtenzveig J."/>
        </authorList>
    </citation>
    <scope>NUCLEOTIDE SEQUENCE</scope>
    <source>
        <strain evidence="1">Al4</strain>
    </source>
</reference>
<evidence type="ECO:0000313" key="1">
    <source>
        <dbReference type="EMBL" id="KAF9694631.1"/>
    </source>
</evidence>
<accession>A0A8H7J2W4</accession>
<dbReference type="InterPro" id="IPR036514">
    <property type="entry name" value="SGNH_hydro_sf"/>
</dbReference>